<feature type="domain" description="Methyltransferase FkbM" evidence="2">
    <location>
        <begin position="29"/>
        <end position="193"/>
    </location>
</feature>
<protein>
    <submittedName>
        <fullName evidence="3">FkbM family methyltransferase</fullName>
    </submittedName>
</protein>
<sequence length="468" mass="53184">MTFISYAQNFEDVMLWRALKHIEKGFYIDVGAWSPDVDSVTRAFYERGWHGINIEPNPEFHQQLLSRRPHDINLQLAIGDQEETLSMNFLSNSGLSTLDDAIAQTHQQAGWEVERQPVQVTTMAKIWAEYVSAGQDVHFLKVDVEGFEAAALRGNDWSKNRPWIVVVEATLPMTQEESYGDWEPILLKAGYLYAYFDGLNRFYVAEEHPELLDAFKAPPNFFDEFVLYRQQEAEARAHEAEGRATLAEARANEAEGRATLAEARAHEAEARAHEAEARAHEAEARAHEAEGRATLAEARANEAEGRATLAEARAHDAEARAHEAEARAHEAEARATLAEARAHEVISKLDAVYQSRSWRITRPLRELARLARIVREATKQKIKRLVTSLLGTLIHFVVARPRLKRIALKLVRLFPRLEALLVRLWIPQRAYNYSDSSQFCGPEALTPRARQIYAQLKTAIEQKQKEHA</sequence>
<organism evidence="3 4">
    <name type="scientific">Tepidiphilus baoligensis</name>
    <dbReference type="NCBI Taxonomy" id="2698687"/>
    <lineage>
        <taxon>Bacteria</taxon>
        <taxon>Pseudomonadati</taxon>
        <taxon>Pseudomonadota</taxon>
        <taxon>Hydrogenophilia</taxon>
        <taxon>Hydrogenophilales</taxon>
        <taxon>Hydrogenophilaceae</taxon>
        <taxon>Tepidiphilus</taxon>
    </lineage>
</organism>
<gene>
    <name evidence="3" type="ORF">GV368_05945</name>
</gene>
<keyword evidence="4" id="KW-1185">Reference proteome</keyword>
<dbReference type="InterPro" id="IPR006342">
    <property type="entry name" value="FkbM_mtfrase"/>
</dbReference>
<feature type="coiled-coil region" evidence="1">
    <location>
        <begin position="230"/>
        <end position="341"/>
    </location>
</feature>
<dbReference type="Proteomes" id="UP000669605">
    <property type="component" value="Unassembled WGS sequence"/>
</dbReference>
<keyword evidence="3" id="KW-0808">Transferase</keyword>
<dbReference type="Pfam" id="PF05050">
    <property type="entry name" value="Methyltransf_21"/>
    <property type="match status" value="1"/>
</dbReference>
<dbReference type="GO" id="GO:0032259">
    <property type="term" value="P:methylation"/>
    <property type="evidence" value="ECO:0007669"/>
    <property type="project" value="UniProtKB-KW"/>
</dbReference>
<dbReference type="SUPFAM" id="SSF57997">
    <property type="entry name" value="Tropomyosin"/>
    <property type="match status" value="1"/>
</dbReference>
<dbReference type="Gene3D" id="1.20.5.170">
    <property type="match status" value="1"/>
</dbReference>
<dbReference type="NCBIfam" id="TIGR01444">
    <property type="entry name" value="fkbM_fam"/>
    <property type="match status" value="1"/>
</dbReference>
<accession>A0ABX1QLS3</accession>
<keyword evidence="3" id="KW-0489">Methyltransferase</keyword>
<evidence type="ECO:0000259" key="2">
    <source>
        <dbReference type="Pfam" id="PF05050"/>
    </source>
</evidence>
<name>A0ABX1QLS3_9PROT</name>
<evidence type="ECO:0000313" key="3">
    <source>
        <dbReference type="EMBL" id="NMH16647.1"/>
    </source>
</evidence>
<evidence type="ECO:0000256" key="1">
    <source>
        <dbReference type="SAM" id="Coils"/>
    </source>
</evidence>
<dbReference type="EMBL" id="JAAAUB010000006">
    <property type="protein sequence ID" value="NMH16647.1"/>
    <property type="molecule type" value="Genomic_DNA"/>
</dbReference>
<dbReference type="Gene3D" id="3.40.50.150">
    <property type="entry name" value="Vaccinia Virus protein VP39"/>
    <property type="match status" value="1"/>
</dbReference>
<keyword evidence="1" id="KW-0175">Coiled coil</keyword>
<dbReference type="GO" id="GO:0008168">
    <property type="term" value="F:methyltransferase activity"/>
    <property type="evidence" value="ECO:0007669"/>
    <property type="project" value="UniProtKB-KW"/>
</dbReference>
<dbReference type="RefSeq" id="WP_169115863.1">
    <property type="nucleotide sequence ID" value="NZ_JAAAUB010000006.1"/>
</dbReference>
<dbReference type="SUPFAM" id="SSF53335">
    <property type="entry name" value="S-adenosyl-L-methionine-dependent methyltransferases"/>
    <property type="match status" value="1"/>
</dbReference>
<dbReference type="InterPro" id="IPR029063">
    <property type="entry name" value="SAM-dependent_MTases_sf"/>
</dbReference>
<proteinExistence type="predicted"/>
<evidence type="ECO:0000313" key="4">
    <source>
        <dbReference type="Proteomes" id="UP000669605"/>
    </source>
</evidence>
<comment type="caution">
    <text evidence="3">The sequence shown here is derived from an EMBL/GenBank/DDBJ whole genome shotgun (WGS) entry which is preliminary data.</text>
</comment>
<reference evidence="3 4" key="1">
    <citation type="journal article" date="2020" name="Curr. Microbiol.">
        <title>Tepidiphilus baoligensis sp. nov., a Novel Bacterium of the Family Hydrogenophilaceae Isolated from an Oil Reservoir.</title>
        <authorList>
            <person name="Zhang X."/>
            <person name="Wang G."/>
            <person name="Ma X."/>
            <person name="Yu J."/>
            <person name="You J."/>
            <person name="Xue Y."/>
            <person name="Ma Y."/>
        </authorList>
    </citation>
    <scope>NUCLEOTIDE SEQUENCE [LARGE SCALE GENOMIC DNA]</scope>
    <source>
        <strain evidence="3 4">B18-69</strain>
    </source>
</reference>